<keyword evidence="2" id="KW-1185">Reference proteome</keyword>
<evidence type="ECO:0000313" key="1">
    <source>
        <dbReference type="EMBL" id="KAH0776330.1"/>
    </source>
</evidence>
<proteinExistence type="predicted"/>
<protein>
    <submittedName>
        <fullName evidence="1">Uncharacterized protein</fullName>
    </submittedName>
</protein>
<gene>
    <name evidence="1" type="ORF">KY290_007741</name>
</gene>
<sequence>MDINFKGSPFTWCNGRADSECIFKILQRILMNQKFIGMAGHVEMEHLARRGSDHAPYYYLVVD</sequence>
<organism evidence="1 2">
    <name type="scientific">Solanum tuberosum</name>
    <name type="common">Potato</name>
    <dbReference type="NCBI Taxonomy" id="4113"/>
    <lineage>
        <taxon>Eukaryota</taxon>
        <taxon>Viridiplantae</taxon>
        <taxon>Streptophyta</taxon>
        <taxon>Embryophyta</taxon>
        <taxon>Tracheophyta</taxon>
        <taxon>Spermatophyta</taxon>
        <taxon>Magnoliopsida</taxon>
        <taxon>eudicotyledons</taxon>
        <taxon>Gunneridae</taxon>
        <taxon>Pentapetalae</taxon>
        <taxon>asterids</taxon>
        <taxon>lamiids</taxon>
        <taxon>Solanales</taxon>
        <taxon>Solanaceae</taxon>
        <taxon>Solanoideae</taxon>
        <taxon>Solaneae</taxon>
        <taxon>Solanum</taxon>
    </lineage>
</organism>
<accession>A0ABQ7W6V9</accession>
<dbReference type="PANTHER" id="PTHR33710:SF79">
    <property type="entry name" value="OS06G0205337 PROTEIN"/>
    <property type="match status" value="1"/>
</dbReference>
<dbReference type="Proteomes" id="UP000826656">
    <property type="component" value="Unassembled WGS sequence"/>
</dbReference>
<evidence type="ECO:0000313" key="2">
    <source>
        <dbReference type="Proteomes" id="UP000826656"/>
    </source>
</evidence>
<dbReference type="PANTHER" id="PTHR33710">
    <property type="entry name" value="BNAC02G09200D PROTEIN"/>
    <property type="match status" value="1"/>
</dbReference>
<reference evidence="1 2" key="1">
    <citation type="journal article" date="2021" name="bioRxiv">
        <title>Chromosome-scale and haplotype-resolved genome assembly of a tetraploid potato cultivar.</title>
        <authorList>
            <person name="Sun H."/>
            <person name="Jiao W.-B."/>
            <person name="Krause K."/>
            <person name="Campoy J.A."/>
            <person name="Goel M."/>
            <person name="Folz-Donahue K."/>
            <person name="Kukat C."/>
            <person name="Huettel B."/>
            <person name="Schneeberger K."/>
        </authorList>
    </citation>
    <scope>NUCLEOTIDE SEQUENCE [LARGE SCALE GENOMIC DNA]</scope>
    <source>
        <strain evidence="1">SolTubOtavaFocal</strain>
        <tissue evidence="1">Leaves</tissue>
    </source>
</reference>
<name>A0ABQ7W6V9_SOLTU</name>
<dbReference type="EMBL" id="JAIVGD010000003">
    <property type="protein sequence ID" value="KAH0776330.1"/>
    <property type="molecule type" value="Genomic_DNA"/>
</dbReference>
<comment type="caution">
    <text evidence="1">The sequence shown here is derived from an EMBL/GenBank/DDBJ whole genome shotgun (WGS) entry which is preliminary data.</text>
</comment>